<dbReference type="Proteomes" id="UP000647172">
    <property type="component" value="Unassembled WGS sequence"/>
</dbReference>
<reference evidence="4" key="1">
    <citation type="submission" date="2021-01" db="EMBL/GenBank/DDBJ databases">
        <title>Whole genome shotgun sequence of Actinoplanes nipponensis NBRC 14063.</title>
        <authorList>
            <person name="Komaki H."/>
            <person name="Tamura T."/>
        </authorList>
    </citation>
    <scope>NUCLEOTIDE SEQUENCE</scope>
    <source>
        <strain evidence="4">NBRC 14063</strain>
    </source>
</reference>
<evidence type="ECO:0000313" key="4">
    <source>
        <dbReference type="EMBL" id="GIE48495.1"/>
    </source>
</evidence>
<dbReference type="PROSITE" id="PS51257">
    <property type="entry name" value="PROKAR_LIPOPROTEIN"/>
    <property type="match status" value="1"/>
</dbReference>
<feature type="region of interest" description="Disordered" evidence="1">
    <location>
        <begin position="19"/>
        <end position="45"/>
    </location>
</feature>
<comment type="caution">
    <text evidence="4">The sequence shown here is derived from an EMBL/GenBank/DDBJ whole genome shotgun (WGS) entry which is preliminary data.</text>
</comment>
<evidence type="ECO:0000256" key="1">
    <source>
        <dbReference type="SAM" id="MobiDB-lite"/>
    </source>
</evidence>
<organism evidence="4 5">
    <name type="scientific">Actinoplanes nipponensis</name>
    <dbReference type="NCBI Taxonomy" id="135950"/>
    <lineage>
        <taxon>Bacteria</taxon>
        <taxon>Bacillati</taxon>
        <taxon>Actinomycetota</taxon>
        <taxon>Actinomycetes</taxon>
        <taxon>Micromonosporales</taxon>
        <taxon>Micromonosporaceae</taxon>
        <taxon>Actinoplanes</taxon>
    </lineage>
</organism>
<feature type="chain" id="PRO_5039584835" description="DUF732 domain-containing protein" evidence="2">
    <location>
        <begin position="20"/>
        <end position="149"/>
    </location>
</feature>
<dbReference type="InterPro" id="IPR007969">
    <property type="entry name" value="DUF732"/>
</dbReference>
<dbReference type="RefSeq" id="WP_203767125.1">
    <property type="nucleotide sequence ID" value="NZ_BAAAYJ010000043.1"/>
</dbReference>
<name>A0A919JFR4_9ACTN</name>
<gene>
    <name evidence="4" type="ORF">Ani05nite_20290</name>
</gene>
<sequence length="149" mass="15089">MARRWLIAAVLLLTLGGCGDEPETEPATVPVPATGTASPAGPTTVAGRTTVAASAGTTARTADRARGGGTAGFVTVVQRDLPGLAVDRRDDEIATLGRQACAALAEGRPAGAVVAEVRAIGADRATGRTLVGLAIDTVCPEQDRRAREF</sequence>
<evidence type="ECO:0000259" key="3">
    <source>
        <dbReference type="Pfam" id="PF05305"/>
    </source>
</evidence>
<dbReference type="Pfam" id="PF05305">
    <property type="entry name" value="DUF732"/>
    <property type="match status" value="1"/>
</dbReference>
<keyword evidence="2" id="KW-0732">Signal</keyword>
<evidence type="ECO:0000313" key="5">
    <source>
        <dbReference type="Proteomes" id="UP000647172"/>
    </source>
</evidence>
<dbReference type="EMBL" id="BOMQ01000026">
    <property type="protein sequence ID" value="GIE48495.1"/>
    <property type="molecule type" value="Genomic_DNA"/>
</dbReference>
<protein>
    <recommendedName>
        <fullName evidence="3">DUF732 domain-containing protein</fullName>
    </recommendedName>
</protein>
<keyword evidence="5" id="KW-1185">Reference proteome</keyword>
<dbReference type="AlphaFoldDB" id="A0A919JFR4"/>
<feature type="signal peptide" evidence="2">
    <location>
        <begin position="1"/>
        <end position="19"/>
    </location>
</feature>
<accession>A0A919JFR4</accession>
<evidence type="ECO:0000256" key="2">
    <source>
        <dbReference type="SAM" id="SignalP"/>
    </source>
</evidence>
<feature type="compositionally biased region" description="Low complexity" evidence="1">
    <location>
        <begin position="25"/>
        <end position="45"/>
    </location>
</feature>
<feature type="domain" description="DUF732" evidence="3">
    <location>
        <begin position="90"/>
        <end position="141"/>
    </location>
</feature>
<proteinExistence type="predicted"/>